<proteinExistence type="predicted"/>
<sequence length="68" mass="7744">LIPGSRTSMGRKVLQCFDRQGLKPDILGEFDEAALMKAFGRYHHDAIFLSPTLYMSEVDEDTTLQLLR</sequence>
<dbReference type="EMBL" id="JBANDX010000392">
    <property type="protein sequence ID" value="MEL0611487.1"/>
    <property type="molecule type" value="Genomic_DNA"/>
</dbReference>
<comment type="caution">
    <text evidence="2">The sequence shown here is derived from an EMBL/GenBank/DDBJ whole genome shotgun (WGS) entry which is preliminary data.</text>
</comment>
<feature type="non-terminal residue" evidence="2">
    <location>
        <position position="1"/>
    </location>
</feature>
<dbReference type="Proteomes" id="UP001377160">
    <property type="component" value="Unassembled WGS sequence"/>
</dbReference>
<evidence type="ECO:0000256" key="1">
    <source>
        <dbReference type="ARBA" id="ARBA00023159"/>
    </source>
</evidence>
<dbReference type="PANTHER" id="PTHR30293">
    <property type="entry name" value="TRANSCRIPTIONAL REGULATORY PROTEIN NAC-RELATED"/>
    <property type="match status" value="1"/>
</dbReference>
<evidence type="ECO:0000313" key="2">
    <source>
        <dbReference type="EMBL" id="MEL0611487.1"/>
    </source>
</evidence>
<accession>A0ABU9G3D8</accession>
<dbReference type="PANTHER" id="PTHR30293:SF2">
    <property type="entry name" value="TRANSCRIPTIONAL ACTIVATOR PROTEIN NHAR"/>
    <property type="match status" value="1"/>
</dbReference>
<feature type="non-terminal residue" evidence="2">
    <location>
        <position position="68"/>
    </location>
</feature>
<keyword evidence="3" id="KW-1185">Reference proteome</keyword>
<name>A0ABU9G3D8_9VIBR</name>
<reference evidence="2 3" key="1">
    <citation type="submission" date="2024-02" db="EMBL/GenBank/DDBJ databases">
        <title>Bacteria isolated from the canopy kelp, Nereocystis luetkeana.</title>
        <authorList>
            <person name="Pfister C.A."/>
            <person name="Younker I.T."/>
            <person name="Light S.H."/>
        </authorList>
    </citation>
    <scope>NUCLEOTIDE SEQUENCE [LARGE SCALE GENOMIC DNA]</scope>
    <source>
        <strain evidence="2 3">TI.1.15</strain>
    </source>
</reference>
<organism evidence="2 3">
    <name type="scientific">Vibrio echinoideorum</name>
    <dbReference type="NCBI Taxonomy" id="2100116"/>
    <lineage>
        <taxon>Bacteria</taxon>
        <taxon>Pseudomonadati</taxon>
        <taxon>Pseudomonadota</taxon>
        <taxon>Gammaproteobacteria</taxon>
        <taxon>Vibrionales</taxon>
        <taxon>Vibrionaceae</taxon>
        <taxon>Vibrio</taxon>
    </lineage>
</organism>
<evidence type="ECO:0000313" key="3">
    <source>
        <dbReference type="Proteomes" id="UP001377160"/>
    </source>
</evidence>
<protein>
    <submittedName>
        <fullName evidence="2">Transcriptional activator NhaR</fullName>
    </submittedName>
</protein>
<gene>
    <name evidence="2" type="primary">nhaR</name>
    <name evidence="2" type="ORF">V8Z71_24980</name>
</gene>
<keyword evidence="1" id="KW-0010">Activator</keyword>